<comment type="cofactor">
    <cofactor evidence="2">
        <name>Mg(2+)</name>
        <dbReference type="ChEBI" id="CHEBI:18420"/>
    </cofactor>
</comment>
<reference evidence="10 11" key="1">
    <citation type="submission" date="2019-01" db="EMBL/GenBank/DDBJ databases">
        <title>The draft genome of Rhizobium sp. 24NR.</title>
        <authorList>
            <person name="Liu L."/>
            <person name="Liang L."/>
            <person name="Shi S."/>
            <person name="Xu L."/>
            <person name="Wang X."/>
            <person name="Li L."/>
            <person name="Zhang X."/>
        </authorList>
    </citation>
    <scope>NUCLEOTIDE SEQUENCE [LARGE SCALE GENOMIC DNA]</scope>
    <source>
        <strain evidence="10 11">24NR</strain>
    </source>
</reference>
<accession>A0A3S3SWY4</accession>
<keyword evidence="6" id="KW-0645">Protease</keyword>
<comment type="cofactor">
    <cofactor evidence="1">
        <name>Co(2+)</name>
        <dbReference type="ChEBI" id="CHEBI:48828"/>
    </cofactor>
</comment>
<evidence type="ECO:0000313" key="11">
    <source>
        <dbReference type="Proteomes" id="UP000287687"/>
    </source>
</evidence>
<evidence type="ECO:0000313" key="10">
    <source>
        <dbReference type="EMBL" id="RWX76717.1"/>
    </source>
</evidence>
<evidence type="ECO:0000256" key="5">
    <source>
        <dbReference type="ARBA" id="ARBA00022438"/>
    </source>
</evidence>
<dbReference type="Gene3D" id="3.40.1830.10">
    <property type="entry name" value="Thermophilic metalloprotease (M29)"/>
    <property type="match status" value="1"/>
</dbReference>
<evidence type="ECO:0000256" key="3">
    <source>
        <dbReference type="ARBA" id="ARBA00001947"/>
    </source>
</evidence>
<dbReference type="InterPro" id="IPR000787">
    <property type="entry name" value="Peptidase_M29"/>
</dbReference>
<dbReference type="PRINTS" id="PR00919">
    <property type="entry name" value="THERMOPTASE"/>
</dbReference>
<dbReference type="AlphaFoldDB" id="A0A3S3SWY4"/>
<comment type="similarity">
    <text evidence="4">Belongs to the peptidase M29 family.</text>
</comment>
<dbReference type="GO" id="GO:0046872">
    <property type="term" value="F:metal ion binding"/>
    <property type="evidence" value="ECO:0007669"/>
    <property type="project" value="UniProtKB-KW"/>
</dbReference>
<protein>
    <submittedName>
        <fullName evidence="10">Aminopeptidase</fullName>
    </submittedName>
</protein>
<dbReference type="OrthoDB" id="9803993at2"/>
<dbReference type="Pfam" id="PF02073">
    <property type="entry name" value="Peptidase_M29"/>
    <property type="match status" value="1"/>
</dbReference>
<comment type="cofactor">
    <cofactor evidence="3">
        <name>Zn(2+)</name>
        <dbReference type="ChEBI" id="CHEBI:29105"/>
    </cofactor>
</comment>
<dbReference type="GO" id="GO:0004177">
    <property type="term" value="F:aminopeptidase activity"/>
    <property type="evidence" value="ECO:0007669"/>
    <property type="project" value="UniProtKB-KW"/>
</dbReference>
<dbReference type="RefSeq" id="WP_128443634.1">
    <property type="nucleotide sequence ID" value="NZ_SBIP01000003.1"/>
</dbReference>
<dbReference type="EMBL" id="SBIP01000003">
    <property type="protein sequence ID" value="RWX76717.1"/>
    <property type="molecule type" value="Genomic_DNA"/>
</dbReference>
<evidence type="ECO:0000256" key="7">
    <source>
        <dbReference type="ARBA" id="ARBA00022723"/>
    </source>
</evidence>
<proteinExistence type="inferred from homology"/>
<evidence type="ECO:0000256" key="4">
    <source>
        <dbReference type="ARBA" id="ARBA00008236"/>
    </source>
</evidence>
<evidence type="ECO:0000256" key="9">
    <source>
        <dbReference type="ARBA" id="ARBA00023049"/>
    </source>
</evidence>
<keyword evidence="9" id="KW-0482">Metalloprotease</keyword>
<gene>
    <name evidence="10" type="ORF">EPK99_13645</name>
</gene>
<evidence type="ECO:0000256" key="6">
    <source>
        <dbReference type="ARBA" id="ARBA00022670"/>
    </source>
</evidence>
<dbReference type="PANTHER" id="PTHR34448">
    <property type="entry name" value="AMINOPEPTIDASE"/>
    <property type="match status" value="1"/>
</dbReference>
<evidence type="ECO:0000256" key="2">
    <source>
        <dbReference type="ARBA" id="ARBA00001946"/>
    </source>
</evidence>
<name>A0A3S3SWY4_9HYPH</name>
<evidence type="ECO:0000256" key="8">
    <source>
        <dbReference type="ARBA" id="ARBA00022801"/>
    </source>
</evidence>
<keyword evidence="7" id="KW-0479">Metal-binding</keyword>
<keyword evidence="8" id="KW-0378">Hydrolase</keyword>
<keyword evidence="5 10" id="KW-0031">Aminopeptidase</keyword>
<dbReference type="GO" id="GO:0006508">
    <property type="term" value="P:proteolysis"/>
    <property type="evidence" value="ECO:0007669"/>
    <property type="project" value="UniProtKB-KW"/>
</dbReference>
<dbReference type="InterPro" id="IPR052170">
    <property type="entry name" value="M29_Exopeptidase"/>
</dbReference>
<organism evidence="10 11">
    <name type="scientific">Neorhizobium lilium</name>
    <dbReference type="NCBI Taxonomy" id="2503024"/>
    <lineage>
        <taxon>Bacteria</taxon>
        <taxon>Pseudomonadati</taxon>
        <taxon>Pseudomonadota</taxon>
        <taxon>Alphaproteobacteria</taxon>
        <taxon>Hyphomicrobiales</taxon>
        <taxon>Rhizobiaceae</taxon>
        <taxon>Rhizobium/Agrobacterium group</taxon>
        <taxon>Neorhizobium</taxon>
    </lineage>
</organism>
<sequence length="417" mass="45033">MTIVPNIQTAIDPHKLEKLAETAVKVGLRLEQGQDLVITAPLAAIPLVRLITKHAYMAGAGLVSTFYSDEETTLARYRYAPDASFDKASGWLYEGMAKAYDNGAARLAIAGDNPMMLAEQDPAKVARANKANSIAYKPALEKIANFDTNWNITSYPNPAWAKQVFPDLPEEVAVGKLADAIFAASRVDVADPIAAWAEHNANLNKRSTWLNGQRFASLHFTGPGTDLTIGLADEHEWHGGASTAKNGITCNPNIPTEEVFTTPHALRVDGYVSSTKPLSHQGTLIDNIQVKFEGGHIVEAKASRGEEVLNKVLDTDEGARRLGEVALVPHSSPISASGILFYNTLFDENASCHIALGQCYSKCFLNGASLSQDDIKAKGGNSSLIHIDWMIGSDKVDIDGIRPDGSRVPVMRKGEWA</sequence>
<comment type="caution">
    <text evidence="10">The sequence shown here is derived from an EMBL/GenBank/DDBJ whole genome shotgun (WGS) entry which is preliminary data.</text>
</comment>
<dbReference type="SUPFAM" id="SSF144052">
    <property type="entry name" value="Thermophilic metalloprotease-like"/>
    <property type="match status" value="1"/>
</dbReference>
<dbReference type="GO" id="GO:0008237">
    <property type="term" value="F:metallopeptidase activity"/>
    <property type="evidence" value="ECO:0007669"/>
    <property type="project" value="UniProtKB-KW"/>
</dbReference>
<dbReference type="Proteomes" id="UP000287687">
    <property type="component" value="Unassembled WGS sequence"/>
</dbReference>
<dbReference type="InterPro" id="IPR035097">
    <property type="entry name" value="M29_N-terminal"/>
</dbReference>
<keyword evidence="11" id="KW-1185">Reference proteome</keyword>
<dbReference type="PANTHER" id="PTHR34448:SF3">
    <property type="entry name" value="AMINOPEPTIDASE AMPS"/>
    <property type="match status" value="1"/>
</dbReference>
<evidence type="ECO:0000256" key="1">
    <source>
        <dbReference type="ARBA" id="ARBA00001941"/>
    </source>
</evidence>